<accession>A0A1V6CF02</accession>
<proteinExistence type="predicted"/>
<sequence>MYLYLTLYRKPFLEILTGRKNIEYRERKQFWDKKLQKEYNVAVFRNGYNASSPKMYREIVKIVKCEKEWRIYLGKILKVENVESIVQYNSPDDLTKKIKNFNIGGGNNKDVYAL</sequence>
<protein>
    <recommendedName>
        <fullName evidence="2">ASCH domain-containing protein</fullName>
    </recommendedName>
</protein>
<evidence type="ECO:0000313" key="1">
    <source>
        <dbReference type="EMBL" id="OQB75485.1"/>
    </source>
</evidence>
<gene>
    <name evidence="1" type="ORF">BWX89_00028</name>
</gene>
<comment type="caution">
    <text evidence="1">The sequence shown here is derived from an EMBL/GenBank/DDBJ whole genome shotgun (WGS) entry which is preliminary data.</text>
</comment>
<organism evidence="1">
    <name type="scientific">candidate division TA06 bacterium ADurb.Bin131</name>
    <dbReference type="NCBI Taxonomy" id="1852827"/>
    <lineage>
        <taxon>Bacteria</taxon>
        <taxon>Bacteria division TA06</taxon>
    </lineage>
</organism>
<dbReference type="AlphaFoldDB" id="A0A1V6CF02"/>
<evidence type="ECO:0008006" key="2">
    <source>
        <dbReference type="Google" id="ProtNLM"/>
    </source>
</evidence>
<name>A0A1V6CF02_UNCT6</name>
<dbReference type="EMBL" id="MWDQ01000010">
    <property type="protein sequence ID" value="OQB75485.1"/>
    <property type="molecule type" value="Genomic_DNA"/>
</dbReference>
<reference evidence="1" key="1">
    <citation type="submission" date="2017-02" db="EMBL/GenBank/DDBJ databases">
        <title>Delving into the versatile metabolic prowess of the omnipresent phylum Bacteroidetes.</title>
        <authorList>
            <person name="Nobu M.K."/>
            <person name="Mei R."/>
            <person name="Narihiro T."/>
            <person name="Kuroda K."/>
            <person name="Liu W.-T."/>
        </authorList>
    </citation>
    <scope>NUCLEOTIDE SEQUENCE</scope>
    <source>
        <strain evidence="1">ADurb.Bin131</strain>
    </source>
</reference>
<dbReference type="Proteomes" id="UP000485562">
    <property type="component" value="Unassembled WGS sequence"/>
</dbReference>